<comment type="similarity">
    <text evidence="5">Belongs to the methyl-accepting chemotaxis (MCP) protein family.</text>
</comment>
<dbReference type="EMBL" id="BAAADO010000003">
    <property type="protein sequence ID" value="GAA0493206.1"/>
    <property type="molecule type" value="Genomic_DNA"/>
</dbReference>
<dbReference type="SMART" id="SM00283">
    <property type="entry name" value="MA"/>
    <property type="match status" value="1"/>
</dbReference>
<dbReference type="Proteomes" id="UP001500880">
    <property type="component" value="Unassembled WGS sequence"/>
</dbReference>
<feature type="region of interest" description="Disordered" evidence="8">
    <location>
        <begin position="273"/>
        <end position="316"/>
    </location>
</feature>
<protein>
    <submittedName>
        <fullName evidence="12">Methyl-accepting chemotaxis protein</fullName>
    </submittedName>
</protein>
<sequence length="569" mass="62067">MLNKLKFKNLNIGWKYGAVLIIVFILFGAMTSVVSVLLTNTGNNIEALERRGDRAISVTQMGSLTRSKGIRVARFAQTGDDVLVEEYEDRREQFNTLETEIRPKMDTPELEKLFNQIVENDKELNALFTEEMVQAERQNDKTEMQSLARDADTVRSETVDLLQELRTVVNEERALAVEEAKASQELTLIVLISSMIGAVVIGGLIVFFISRAVSRNLNKVVHVNNMVAEGNLAIDAIDYDGRDEIGKLAESTNAMGRNLKDIVEKISEISETVSSQSEELTQSANEVKEGSEQISSTMQELASGSESQSNNASELSSNASSFVASVEEANANGEHAYKSSNEVMQMTGEGQQLMEQSVEQMTTIDHIVQDAVKKVQGLDQQSKEISKLVVVIKDVAEQTNLLALNAAIEAARAGEQGRGFAVVADEVRKLAEQVADSVTDITDIVGNIQKESSNVVDSLQNGYSEVEKGTSQIKTTGETFDKINSAVSDMATNIKTVTDKLSTMSSTSQEMSSSIEEIASISEESAAGVEETSASAEQTSTSMEEVAKSSEDLAKLAEELNELIRHFKL</sequence>
<evidence type="ECO:0000313" key="13">
    <source>
        <dbReference type="Proteomes" id="UP001500880"/>
    </source>
</evidence>
<comment type="caution">
    <text evidence="12">The sequence shown here is derived from an EMBL/GenBank/DDBJ whole genome shotgun (WGS) entry which is preliminary data.</text>
</comment>
<dbReference type="Pfam" id="PF00015">
    <property type="entry name" value="MCPsignal"/>
    <property type="match status" value="1"/>
</dbReference>
<feature type="compositionally biased region" description="Low complexity" evidence="8">
    <location>
        <begin position="305"/>
        <end position="316"/>
    </location>
</feature>
<evidence type="ECO:0000256" key="4">
    <source>
        <dbReference type="ARBA" id="ARBA00023224"/>
    </source>
</evidence>
<feature type="domain" description="Methyl-accepting transducer" evidence="10">
    <location>
        <begin position="283"/>
        <end position="533"/>
    </location>
</feature>
<feature type="coiled-coil region" evidence="7">
    <location>
        <begin position="118"/>
        <end position="145"/>
    </location>
</feature>
<evidence type="ECO:0000313" key="12">
    <source>
        <dbReference type="EMBL" id="GAA0493206.1"/>
    </source>
</evidence>
<evidence type="ECO:0000256" key="7">
    <source>
        <dbReference type="SAM" id="Coils"/>
    </source>
</evidence>
<dbReference type="SMART" id="SM00304">
    <property type="entry name" value="HAMP"/>
    <property type="match status" value="1"/>
</dbReference>
<feature type="region of interest" description="Disordered" evidence="8">
    <location>
        <begin position="503"/>
        <end position="548"/>
    </location>
</feature>
<evidence type="ECO:0000259" key="10">
    <source>
        <dbReference type="PROSITE" id="PS50111"/>
    </source>
</evidence>
<dbReference type="Gene3D" id="6.10.340.10">
    <property type="match status" value="1"/>
</dbReference>
<accession>A0ABN1B9S6</accession>
<dbReference type="PANTHER" id="PTHR32089">
    <property type="entry name" value="METHYL-ACCEPTING CHEMOTAXIS PROTEIN MCPB"/>
    <property type="match status" value="1"/>
</dbReference>
<dbReference type="Gene3D" id="1.10.287.950">
    <property type="entry name" value="Methyl-accepting chemotaxis protein"/>
    <property type="match status" value="1"/>
</dbReference>
<dbReference type="Pfam" id="PF00672">
    <property type="entry name" value="HAMP"/>
    <property type="match status" value="1"/>
</dbReference>
<organism evidence="12 13">
    <name type="scientific">Salinibacillus aidingensis</name>
    <dbReference type="NCBI Taxonomy" id="237684"/>
    <lineage>
        <taxon>Bacteria</taxon>
        <taxon>Bacillati</taxon>
        <taxon>Bacillota</taxon>
        <taxon>Bacilli</taxon>
        <taxon>Bacillales</taxon>
        <taxon>Bacillaceae</taxon>
        <taxon>Salinibacillus</taxon>
    </lineage>
</organism>
<keyword evidence="2" id="KW-1003">Cell membrane</keyword>
<proteinExistence type="inferred from homology"/>
<evidence type="ECO:0000256" key="1">
    <source>
        <dbReference type="ARBA" id="ARBA00004236"/>
    </source>
</evidence>
<dbReference type="RefSeq" id="WP_343840205.1">
    <property type="nucleotide sequence ID" value="NZ_BAAADO010000003.1"/>
</dbReference>
<keyword evidence="13" id="KW-1185">Reference proteome</keyword>
<dbReference type="CDD" id="cd11386">
    <property type="entry name" value="MCP_signal"/>
    <property type="match status" value="1"/>
</dbReference>
<feature type="transmembrane region" description="Helical" evidence="9">
    <location>
        <begin position="186"/>
        <end position="209"/>
    </location>
</feature>
<dbReference type="PANTHER" id="PTHR32089:SF112">
    <property type="entry name" value="LYSOZYME-LIKE PROTEIN-RELATED"/>
    <property type="match status" value="1"/>
</dbReference>
<feature type="compositionally biased region" description="Low complexity" evidence="8">
    <location>
        <begin position="503"/>
        <end position="544"/>
    </location>
</feature>
<dbReference type="PROSITE" id="PS50885">
    <property type="entry name" value="HAMP"/>
    <property type="match status" value="1"/>
</dbReference>
<dbReference type="PRINTS" id="PR00260">
    <property type="entry name" value="CHEMTRNSDUCR"/>
</dbReference>
<evidence type="ECO:0000256" key="8">
    <source>
        <dbReference type="SAM" id="MobiDB-lite"/>
    </source>
</evidence>
<dbReference type="PROSITE" id="PS50111">
    <property type="entry name" value="CHEMOTAXIS_TRANSDUC_2"/>
    <property type="match status" value="1"/>
</dbReference>
<dbReference type="InterPro" id="IPR004089">
    <property type="entry name" value="MCPsignal_dom"/>
</dbReference>
<reference evidence="12 13" key="1">
    <citation type="journal article" date="2019" name="Int. J. Syst. Evol. Microbiol.">
        <title>The Global Catalogue of Microorganisms (GCM) 10K type strain sequencing project: providing services to taxonomists for standard genome sequencing and annotation.</title>
        <authorList>
            <consortium name="The Broad Institute Genomics Platform"/>
            <consortium name="The Broad Institute Genome Sequencing Center for Infectious Disease"/>
            <person name="Wu L."/>
            <person name="Ma J."/>
        </authorList>
    </citation>
    <scope>NUCLEOTIDE SEQUENCE [LARGE SCALE GENOMIC DNA]</scope>
    <source>
        <strain evidence="12 13">JCM 12389</strain>
    </source>
</reference>
<feature type="transmembrane region" description="Helical" evidence="9">
    <location>
        <begin position="12"/>
        <end position="38"/>
    </location>
</feature>
<name>A0ABN1B9S6_9BACI</name>
<evidence type="ECO:0000256" key="3">
    <source>
        <dbReference type="ARBA" id="ARBA00023136"/>
    </source>
</evidence>
<gene>
    <name evidence="12" type="ORF">GCM10008986_19590</name>
</gene>
<evidence type="ECO:0000256" key="5">
    <source>
        <dbReference type="ARBA" id="ARBA00029447"/>
    </source>
</evidence>
<evidence type="ECO:0000259" key="11">
    <source>
        <dbReference type="PROSITE" id="PS50885"/>
    </source>
</evidence>
<evidence type="ECO:0000256" key="9">
    <source>
        <dbReference type="SAM" id="Phobius"/>
    </source>
</evidence>
<keyword evidence="9" id="KW-0812">Transmembrane</keyword>
<evidence type="ECO:0000256" key="6">
    <source>
        <dbReference type="PROSITE-ProRule" id="PRU00284"/>
    </source>
</evidence>
<feature type="domain" description="HAMP" evidence="11">
    <location>
        <begin position="211"/>
        <end position="264"/>
    </location>
</feature>
<dbReference type="SUPFAM" id="SSF58104">
    <property type="entry name" value="Methyl-accepting chemotaxis protein (MCP) signaling domain"/>
    <property type="match status" value="1"/>
</dbReference>
<evidence type="ECO:0000256" key="2">
    <source>
        <dbReference type="ARBA" id="ARBA00022475"/>
    </source>
</evidence>
<comment type="subcellular location">
    <subcellularLocation>
        <location evidence="1">Cell membrane</location>
    </subcellularLocation>
</comment>
<feature type="compositionally biased region" description="Polar residues" evidence="8">
    <location>
        <begin position="292"/>
        <end position="304"/>
    </location>
</feature>
<dbReference type="InterPro" id="IPR004090">
    <property type="entry name" value="Chemotax_Me-accpt_rcpt"/>
</dbReference>
<feature type="compositionally biased region" description="Polar residues" evidence="8">
    <location>
        <begin position="273"/>
        <end position="285"/>
    </location>
</feature>
<keyword evidence="3 9" id="KW-0472">Membrane</keyword>
<keyword evidence="7" id="KW-0175">Coiled coil</keyword>
<dbReference type="CDD" id="cd06225">
    <property type="entry name" value="HAMP"/>
    <property type="match status" value="1"/>
</dbReference>
<keyword evidence="4 6" id="KW-0807">Transducer</keyword>
<keyword evidence="9" id="KW-1133">Transmembrane helix</keyword>
<dbReference type="InterPro" id="IPR003660">
    <property type="entry name" value="HAMP_dom"/>
</dbReference>